<protein>
    <submittedName>
        <fullName evidence="3">Transcription factor GTE8-like isoform X3</fullName>
    </submittedName>
</protein>
<organism evidence="3 5">
    <name type="scientific">Cucumis melo var. makuwa</name>
    <name type="common">Oriental melon</name>
    <dbReference type="NCBI Taxonomy" id="1194695"/>
    <lineage>
        <taxon>Eukaryota</taxon>
        <taxon>Viridiplantae</taxon>
        <taxon>Streptophyta</taxon>
        <taxon>Embryophyta</taxon>
        <taxon>Tracheophyta</taxon>
        <taxon>Spermatophyta</taxon>
        <taxon>Magnoliopsida</taxon>
        <taxon>eudicotyledons</taxon>
        <taxon>Gunneridae</taxon>
        <taxon>Pentapetalae</taxon>
        <taxon>rosids</taxon>
        <taxon>fabids</taxon>
        <taxon>Cucurbitales</taxon>
        <taxon>Cucurbitaceae</taxon>
        <taxon>Benincaseae</taxon>
        <taxon>Cucumis</taxon>
    </lineage>
</organism>
<proteinExistence type="predicted"/>
<dbReference type="OrthoDB" id="1702971at2759"/>
<dbReference type="Proteomes" id="UP000321947">
    <property type="component" value="Unassembled WGS sequence"/>
</dbReference>
<feature type="region of interest" description="Disordered" evidence="1">
    <location>
        <begin position="1"/>
        <end position="60"/>
    </location>
</feature>
<evidence type="ECO:0000313" key="5">
    <source>
        <dbReference type="Proteomes" id="UP000321947"/>
    </source>
</evidence>
<reference evidence="4 5" key="1">
    <citation type="submission" date="2019-08" db="EMBL/GenBank/DDBJ databases">
        <title>Draft genome sequences of two oriental melons (Cucumis melo L. var makuwa).</title>
        <authorList>
            <person name="Kwon S.-Y."/>
        </authorList>
    </citation>
    <scope>NUCLEOTIDE SEQUENCE [LARGE SCALE GENOMIC DNA]</scope>
    <source>
        <strain evidence="5">cv. Chang Bougi</strain>
        <strain evidence="4">cv. SW 3</strain>
        <tissue evidence="3">Leaf</tissue>
    </source>
</reference>
<dbReference type="EMBL" id="SSTE01000887">
    <property type="protein sequence ID" value="KAA0066475.1"/>
    <property type="molecule type" value="Genomic_DNA"/>
</dbReference>
<dbReference type="Proteomes" id="UP000321393">
    <property type="component" value="Unassembled WGS sequence"/>
</dbReference>
<evidence type="ECO:0000313" key="2">
    <source>
        <dbReference type="EMBL" id="KAA0066475.1"/>
    </source>
</evidence>
<feature type="region of interest" description="Disordered" evidence="1">
    <location>
        <begin position="87"/>
        <end position="146"/>
    </location>
</feature>
<evidence type="ECO:0000256" key="1">
    <source>
        <dbReference type="SAM" id="MobiDB-lite"/>
    </source>
</evidence>
<feature type="compositionally biased region" description="Polar residues" evidence="1">
    <location>
        <begin position="7"/>
        <end position="19"/>
    </location>
</feature>
<accession>A0A5D3DUY8</accession>
<name>A0A5D3DUY8_CUCMM</name>
<comment type="caution">
    <text evidence="3">The sequence shown here is derived from an EMBL/GenBank/DDBJ whole genome shotgun (WGS) entry which is preliminary data.</text>
</comment>
<dbReference type="EMBL" id="SSTD01002819">
    <property type="protein sequence ID" value="TYK27324.1"/>
    <property type="molecule type" value="Genomic_DNA"/>
</dbReference>
<dbReference type="AlphaFoldDB" id="A0A5D3DUY8"/>
<evidence type="ECO:0000313" key="4">
    <source>
        <dbReference type="Proteomes" id="UP000321393"/>
    </source>
</evidence>
<gene>
    <name evidence="3" type="ORF">E5676_scaffold394G00100</name>
    <name evidence="2" type="ORF">E6C27_scaffold25G00100</name>
</gene>
<sequence>MSEKDLPTQSSASGQTSGEVSRDKLSRRCVGHASGKPLPMSSFPTQTTTSGKPRLHVGKASPNRLYRAALLRNHFADTILKAREKHLKRGSPDAVSSASGNPRPFPDALLTTSGKPRPFPTHYLPFPMHTTTSEKPRPWEYPLFST</sequence>
<evidence type="ECO:0000313" key="3">
    <source>
        <dbReference type="EMBL" id="TYK27324.1"/>
    </source>
</evidence>
<feature type="compositionally biased region" description="Polar residues" evidence="1">
    <location>
        <begin position="42"/>
        <end position="51"/>
    </location>
</feature>